<proteinExistence type="predicted"/>
<dbReference type="Ensembl" id="ENSGAGT00000021111.1">
    <property type="protein sequence ID" value="ENSGAGP00000018521.1"/>
    <property type="gene ID" value="ENSGAGG00000013709.1"/>
</dbReference>
<reference evidence="2" key="2">
    <citation type="submission" date="2025-08" db="UniProtKB">
        <authorList>
            <consortium name="Ensembl"/>
        </authorList>
    </citation>
    <scope>IDENTIFICATION</scope>
</reference>
<organism evidence="2 3">
    <name type="scientific">Gopherus agassizii</name>
    <name type="common">Agassiz's desert tortoise</name>
    <dbReference type="NCBI Taxonomy" id="38772"/>
    <lineage>
        <taxon>Eukaryota</taxon>
        <taxon>Metazoa</taxon>
        <taxon>Chordata</taxon>
        <taxon>Craniata</taxon>
        <taxon>Vertebrata</taxon>
        <taxon>Euteleostomi</taxon>
        <taxon>Archelosauria</taxon>
        <taxon>Testudinata</taxon>
        <taxon>Testudines</taxon>
        <taxon>Cryptodira</taxon>
        <taxon>Durocryptodira</taxon>
        <taxon>Testudinoidea</taxon>
        <taxon>Testudinidae</taxon>
        <taxon>Gopherus</taxon>
    </lineage>
</organism>
<accession>A0A452HTU5</accession>
<dbReference type="Proteomes" id="UP000291020">
    <property type="component" value="Unassembled WGS sequence"/>
</dbReference>
<evidence type="ECO:0000313" key="3">
    <source>
        <dbReference type="Proteomes" id="UP000291020"/>
    </source>
</evidence>
<sequence>MGCAQVPGDDWTPGAAFCALPTGSVGAFGSTPITPPKKDPLPKCHRRQRQSLSCSIACRCFPRHISRRRSFFGGTTGAKPEAPMRPVGSAQNAAPRILAP</sequence>
<name>A0A452HTU5_9SAUR</name>
<dbReference type="AlphaFoldDB" id="A0A452HTU5"/>
<evidence type="ECO:0000256" key="1">
    <source>
        <dbReference type="SAM" id="MobiDB-lite"/>
    </source>
</evidence>
<feature type="region of interest" description="Disordered" evidence="1">
    <location>
        <begin position="71"/>
        <end position="100"/>
    </location>
</feature>
<reference evidence="3" key="1">
    <citation type="journal article" date="2017" name="PLoS ONE">
        <title>The Agassiz's desert tortoise genome provides a resource for the conservation of a threatened species.</title>
        <authorList>
            <person name="Tollis M."/>
            <person name="DeNardo D.F."/>
            <person name="Cornelius J.A."/>
            <person name="Dolby G.A."/>
            <person name="Edwards T."/>
            <person name="Henen B.T."/>
            <person name="Karl A.E."/>
            <person name="Murphy R.W."/>
            <person name="Kusumi K."/>
        </authorList>
    </citation>
    <scope>NUCLEOTIDE SEQUENCE [LARGE SCALE GENOMIC DNA]</scope>
</reference>
<evidence type="ECO:0000313" key="2">
    <source>
        <dbReference type="Ensembl" id="ENSGAGP00000018521.1"/>
    </source>
</evidence>
<reference evidence="2" key="3">
    <citation type="submission" date="2025-09" db="UniProtKB">
        <authorList>
            <consortium name="Ensembl"/>
        </authorList>
    </citation>
    <scope>IDENTIFICATION</scope>
</reference>
<keyword evidence="3" id="KW-1185">Reference proteome</keyword>
<protein>
    <submittedName>
        <fullName evidence="2">Uncharacterized protein</fullName>
    </submittedName>
</protein>